<organism evidence="1 2">
    <name type="scientific">Actinomadura harenae</name>
    <dbReference type="NCBI Taxonomy" id="2483351"/>
    <lineage>
        <taxon>Bacteria</taxon>
        <taxon>Bacillati</taxon>
        <taxon>Actinomycetota</taxon>
        <taxon>Actinomycetes</taxon>
        <taxon>Streptosporangiales</taxon>
        <taxon>Thermomonosporaceae</taxon>
        <taxon>Actinomadura</taxon>
    </lineage>
</organism>
<dbReference type="Gene3D" id="3.90.1140.10">
    <property type="entry name" value="Cyclic phosphodiesterase"/>
    <property type="match status" value="1"/>
</dbReference>
<comment type="caution">
    <text evidence="1">The sequence shown here is derived from an EMBL/GenBank/DDBJ whole genome shotgun (WGS) entry which is preliminary data.</text>
</comment>
<sequence length="200" mass="21883">MIDRWQNRGDQLPGEEVLYWHILLRDQPEAVALARLAQERLAPFAADLHFTPLEWLHITTMVVGHPSNAAPTKLLQETRKHLAPIAPAHVGTGSVAYHPEAIVLLVEPSEALRPFRTAAQAASRAITGRDGIDSEAPWIPHITVAYSTASRPAGPLIAALGRQLPRRSLTLDTLDLVTQIGPERSWAWRPLATITCGDTG</sequence>
<dbReference type="InterPro" id="IPR009097">
    <property type="entry name" value="Cyclic_Pdiesterase"/>
</dbReference>
<gene>
    <name evidence="1" type="ORF">EBO15_00490</name>
</gene>
<proteinExistence type="predicted"/>
<evidence type="ECO:0000313" key="2">
    <source>
        <dbReference type="Proteomes" id="UP000282674"/>
    </source>
</evidence>
<protein>
    <submittedName>
        <fullName evidence="1">2'-5' RNA ligase family protein</fullName>
    </submittedName>
</protein>
<evidence type="ECO:0000313" key="1">
    <source>
        <dbReference type="EMBL" id="RMI47811.1"/>
    </source>
</evidence>
<keyword evidence="1" id="KW-0436">Ligase</keyword>
<reference evidence="1 2" key="1">
    <citation type="submission" date="2018-10" db="EMBL/GenBank/DDBJ databases">
        <title>Isolation from soil.</title>
        <authorList>
            <person name="Hu J."/>
        </authorList>
    </citation>
    <scope>NUCLEOTIDE SEQUENCE [LARGE SCALE GENOMIC DNA]</scope>
    <source>
        <strain evidence="1 2">NEAU-Ht49</strain>
    </source>
</reference>
<accession>A0A3M2ME47</accession>
<dbReference type="Pfam" id="PF13563">
    <property type="entry name" value="2_5_RNA_ligase2"/>
    <property type="match status" value="1"/>
</dbReference>
<dbReference type="AlphaFoldDB" id="A0A3M2ME47"/>
<dbReference type="SUPFAM" id="SSF55144">
    <property type="entry name" value="LigT-like"/>
    <property type="match status" value="1"/>
</dbReference>
<dbReference type="GO" id="GO:0016874">
    <property type="term" value="F:ligase activity"/>
    <property type="evidence" value="ECO:0007669"/>
    <property type="project" value="UniProtKB-KW"/>
</dbReference>
<dbReference type="Proteomes" id="UP000282674">
    <property type="component" value="Unassembled WGS sequence"/>
</dbReference>
<dbReference type="EMBL" id="RFFG01000001">
    <property type="protein sequence ID" value="RMI47811.1"/>
    <property type="molecule type" value="Genomic_DNA"/>
</dbReference>
<name>A0A3M2ME47_9ACTN</name>
<keyword evidence="2" id="KW-1185">Reference proteome</keyword>